<keyword evidence="2" id="KW-0175">Coiled coil</keyword>
<dbReference type="OrthoDB" id="313418at2759"/>
<keyword evidence="6" id="KW-1185">Reference proteome</keyword>
<dbReference type="InParanoid" id="A0A078A464"/>
<comment type="catalytic activity">
    <reaction evidence="1">
        <text>RNA(n) + a ribonucleoside 5'-triphosphate = RNA(n+1) + diphosphate</text>
        <dbReference type="Rhea" id="RHEA:21248"/>
        <dbReference type="Rhea" id="RHEA-COMP:14527"/>
        <dbReference type="Rhea" id="RHEA-COMP:17342"/>
        <dbReference type="ChEBI" id="CHEBI:33019"/>
        <dbReference type="ChEBI" id="CHEBI:61557"/>
        <dbReference type="ChEBI" id="CHEBI:140395"/>
        <dbReference type="EC" id="2.7.7.48"/>
    </reaction>
</comment>
<keyword evidence="1 5" id="KW-0696">RNA-directed RNA polymerase</keyword>
<dbReference type="EC" id="2.7.7.48" evidence="1"/>
<feature type="region of interest" description="Disordered" evidence="3">
    <location>
        <begin position="1"/>
        <end position="22"/>
    </location>
</feature>
<feature type="compositionally biased region" description="Polar residues" evidence="3">
    <location>
        <begin position="1"/>
        <end position="14"/>
    </location>
</feature>
<name>A0A078A464_STYLE</name>
<dbReference type="GO" id="GO:0031380">
    <property type="term" value="C:nuclear RNA-directed RNA polymerase complex"/>
    <property type="evidence" value="ECO:0007669"/>
    <property type="project" value="TreeGrafter"/>
</dbReference>
<dbReference type="Pfam" id="PF05183">
    <property type="entry name" value="RdRP"/>
    <property type="match status" value="1"/>
</dbReference>
<proteinExistence type="inferred from homology"/>
<dbReference type="GO" id="GO:0003968">
    <property type="term" value="F:RNA-directed RNA polymerase activity"/>
    <property type="evidence" value="ECO:0007669"/>
    <property type="project" value="UniProtKB-KW"/>
</dbReference>
<dbReference type="GO" id="GO:0030422">
    <property type="term" value="P:siRNA processing"/>
    <property type="evidence" value="ECO:0007669"/>
    <property type="project" value="TreeGrafter"/>
</dbReference>
<evidence type="ECO:0000259" key="4">
    <source>
        <dbReference type="Pfam" id="PF05183"/>
    </source>
</evidence>
<evidence type="ECO:0000313" key="5">
    <source>
        <dbReference type="EMBL" id="CDW77053.1"/>
    </source>
</evidence>
<feature type="region of interest" description="Disordered" evidence="3">
    <location>
        <begin position="70"/>
        <end position="98"/>
    </location>
</feature>
<keyword evidence="1" id="KW-0808">Transferase</keyword>
<accession>A0A078A464</accession>
<reference evidence="5 6" key="1">
    <citation type="submission" date="2014-06" db="EMBL/GenBank/DDBJ databases">
        <authorList>
            <person name="Swart Estienne"/>
        </authorList>
    </citation>
    <scope>NUCLEOTIDE SEQUENCE [LARGE SCALE GENOMIC DNA]</scope>
    <source>
        <strain evidence="5 6">130c</strain>
    </source>
</reference>
<feature type="domain" description="RDRP core" evidence="4">
    <location>
        <begin position="501"/>
        <end position="1104"/>
    </location>
</feature>
<dbReference type="Proteomes" id="UP000039865">
    <property type="component" value="Unassembled WGS sequence"/>
</dbReference>
<gene>
    <name evidence="5" type="primary">Contig5826.g6244</name>
    <name evidence="5" type="ORF">STYLEM_6020</name>
</gene>
<evidence type="ECO:0000256" key="3">
    <source>
        <dbReference type="SAM" id="MobiDB-lite"/>
    </source>
</evidence>
<organism evidence="5 6">
    <name type="scientific">Stylonychia lemnae</name>
    <name type="common">Ciliate</name>
    <dbReference type="NCBI Taxonomy" id="5949"/>
    <lineage>
        <taxon>Eukaryota</taxon>
        <taxon>Sar</taxon>
        <taxon>Alveolata</taxon>
        <taxon>Ciliophora</taxon>
        <taxon>Intramacronucleata</taxon>
        <taxon>Spirotrichea</taxon>
        <taxon>Stichotrichia</taxon>
        <taxon>Sporadotrichida</taxon>
        <taxon>Oxytrichidae</taxon>
        <taxon>Stylonychinae</taxon>
        <taxon>Stylonychia</taxon>
    </lineage>
</organism>
<dbReference type="PANTHER" id="PTHR23079">
    <property type="entry name" value="RNA-DEPENDENT RNA POLYMERASE"/>
    <property type="match status" value="1"/>
</dbReference>
<dbReference type="EMBL" id="CCKQ01005790">
    <property type="protein sequence ID" value="CDW77053.1"/>
    <property type="molecule type" value="Genomic_DNA"/>
</dbReference>
<evidence type="ECO:0000256" key="1">
    <source>
        <dbReference type="RuleBase" id="RU363098"/>
    </source>
</evidence>
<evidence type="ECO:0000313" key="6">
    <source>
        <dbReference type="Proteomes" id="UP000039865"/>
    </source>
</evidence>
<feature type="compositionally biased region" description="Polar residues" evidence="3">
    <location>
        <begin position="83"/>
        <end position="95"/>
    </location>
</feature>
<feature type="coiled-coil region" evidence="2">
    <location>
        <begin position="179"/>
        <end position="206"/>
    </location>
</feature>
<dbReference type="GO" id="GO:0003723">
    <property type="term" value="F:RNA binding"/>
    <property type="evidence" value="ECO:0007669"/>
    <property type="project" value="UniProtKB-KW"/>
</dbReference>
<dbReference type="PANTHER" id="PTHR23079:SF55">
    <property type="entry name" value="RNA-DIRECTED RNA POLYMERASE"/>
    <property type="match status" value="1"/>
</dbReference>
<keyword evidence="1" id="KW-0548">Nucleotidyltransferase</keyword>
<dbReference type="InterPro" id="IPR057596">
    <property type="entry name" value="RDRP_core"/>
</dbReference>
<protein>
    <recommendedName>
        <fullName evidence="1">RNA-dependent RNA polymerase</fullName>
        <ecNumber evidence="1">2.7.7.48</ecNumber>
    </recommendedName>
</protein>
<evidence type="ECO:0000256" key="2">
    <source>
        <dbReference type="SAM" id="Coils"/>
    </source>
</evidence>
<comment type="similarity">
    <text evidence="1">Belongs to the RdRP family.</text>
</comment>
<dbReference type="InterPro" id="IPR007855">
    <property type="entry name" value="RDRP"/>
</dbReference>
<keyword evidence="1" id="KW-0694">RNA-binding</keyword>
<sequence>MENSNPNKYNTKESPQPRMKRSRSYCKVYSPVANHQIQLIPQIGTENLVPPLVFSPGKTDEANLKLLSPKDNSATMYTKPHVDNQQQRQIDTSSNNEKEKNTKYMFDIVSDIIHFQVGTIMYTKIKSDHQKENKKRFIPIFPFLYEDTNQGHNVNNCQFQMPNPPKAFINNGNANFISSEITNDNYADLKNEINQQKQEEEKKNSKIPTSDIPFKCQLRFQVEKDPFFMHEESRSTKIKAHKKILESENPSPIYIVDLEFTNIKKIEIFLKEKKLQGGLYAEIYVHMDKPANCQKLYPFNQMKPCFVRSPFKLPFDPYMQYWNLHQIYFIAGKVTNQKIDKFLEIVQKRNALVKVKITKQDYSEETNNDAKRSIIVSGLRTLIELNKKFKYIIDKLRLPIIFSMMAMLSNDKVNLFNEKFLEFIEFLQISDYNRTEDQAQLASFLIDKMIIGEKFDYKKQSDINYVTVFQRYREDKENENDFCRSKQSINFLRQRRLFISPTIDYYQPAQEDESNRVIRKYQDYLSRFVRVSFVNEYLEKGFYFTENMEWVLGYIHHVLYNGLQLGKYILRFLSYSNSQIKNHSCWMIVETLDSITEFNTQLNENMIMSSMGNFSKEQNILKRYARRGQCFSTTKFIVNLDKHEAQLGIPDIKRNGFVFTDGCGYISPQLAQIVSEQFGYKRNSAFQIRFGGAKGVLMIKPELKGRMVQIRDSQIKFQSNDFGLNVVRCSTFSQGFLNRQIIILLSSLGVKEEVFLSLQQKAKEYAQVQEIYKSLINKTKKAIKAYKQSHNKNRSLPQISQLINLSLGPSKWFEQTLKMALLTGYNIPKDPIFSSILYTMQLSSYMNLKKKARIIIPNSCVLLGVIDETGILEENEVYCQIRPDNYSLKRKQALWDLYSDDSVEEPKLVNGSVIVTRNPCTHPGDIRLLAAVDRPELAHLFNVIVFSSKGDRPQCNKMAGGDLDGDVYFVCWDKMLLDNIDPNNIEEPAKYEKPQLITEQPADTSHIADYYIFYLQRDVLGKLANMHLALCDQIGVDGPLRPECEELSAMQAVAVDFAKHGECVPKQNFEHLSKLLDDWPDFFEKSNQKARVSQGILGKLYRDINNESAIRDFMKNQFKFQVLFQYELNHQILQKCSNFKLLNHYLPKVFKSIVKPMEVQFRQLMITFKLQSEAQLFACDLKFKLCDEQMNNFYKNEPGYKSEESLIILNNKISQIITKFQEKFKSLVNEARNEKFDMQAEENIAVALYLCTYFHTNNQSCKVYLSQHIDDQNLMEFVTLWNNYEKERRSDLKPSYIEKYKKFEGFVEISRQVESSNESRKLQRFLELRKFFSFPWIIASDVLFSQRDFQIHIYKQKHQSQEQ</sequence>